<keyword evidence="3" id="KW-1185">Reference proteome</keyword>
<reference evidence="2 3" key="1">
    <citation type="submission" date="2024-05" db="EMBL/GenBank/DDBJ databases">
        <authorList>
            <person name="Wallberg A."/>
        </authorList>
    </citation>
    <scope>NUCLEOTIDE SEQUENCE [LARGE SCALE GENOMIC DNA]</scope>
</reference>
<feature type="region of interest" description="Disordered" evidence="1">
    <location>
        <begin position="445"/>
        <end position="476"/>
    </location>
</feature>
<dbReference type="EMBL" id="CAXKWB010030312">
    <property type="protein sequence ID" value="CAL4137307.1"/>
    <property type="molecule type" value="Genomic_DNA"/>
</dbReference>
<accession>A0AAV2RQ51</accession>
<evidence type="ECO:0000313" key="2">
    <source>
        <dbReference type="EMBL" id="CAL4137307.1"/>
    </source>
</evidence>
<evidence type="ECO:0000256" key="1">
    <source>
        <dbReference type="SAM" id="MobiDB-lite"/>
    </source>
</evidence>
<feature type="non-terminal residue" evidence="2">
    <location>
        <position position="1"/>
    </location>
</feature>
<feature type="region of interest" description="Disordered" evidence="1">
    <location>
        <begin position="195"/>
        <end position="231"/>
    </location>
</feature>
<protein>
    <submittedName>
        <fullName evidence="2">Uncharacterized protein</fullName>
    </submittedName>
</protein>
<feature type="compositionally biased region" description="Low complexity" evidence="1">
    <location>
        <begin position="446"/>
        <end position="469"/>
    </location>
</feature>
<comment type="caution">
    <text evidence="2">The sequence shown here is derived from an EMBL/GenBank/DDBJ whole genome shotgun (WGS) entry which is preliminary data.</text>
</comment>
<dbReference type="Proteomes" id="UP001497623">
    <property type="component" value="Unassembled WGS sequence"/>
</dbReference>
<name>A0AAV2RQ51_MEGNR</name>
<sequence length="840" mass="91378">GSGLNVGALNTILHLSNLSGAFPHDAGTGHSFLDTSNPIMLSENFRPPSADLITLSPPKPSKISASSQIEKLQDPVLKPEQSSQQITAVTGDTPTIYAGSATNDHTDGNKNQNTDTALGLFSGLKLPSIPNLIESLVNLNIPNIGLNVGWGGLPIGRKESAGILSKTGPVEKSKPMRGPDQNHPIWIEGPKNPHPHFMAPPPPPSIAPTSNVKSSRQPSSYPFTSQDPVISKVPMRLPDPVRGPGLAIGNIPERPDFVFPDGYHIIPGSRPSQIIKVPRPQVRPENAQTVVAGHIHPHSVSDQFRPQHNPVIHVGPKPGPGENAGRPFLPGLTINQSKQGTSGQKYIIEKVSGQTAEPTYSFPSNLDLSSHLESSKIYHDIMESSNTASTLAMPNWSSPEAIHPDSGVSLYQPKHPFFPVQPNNPNHPISIVDGPDFHRFNQTTQTTPITPRSSNSSSTSVIKTTTPSPGLDFTSAGTKNVESAEIYQDWQPNTEELSQPTLSELLDLLYAAEKEVTKEDNHQFDINISEQEIQENTQQRKEESIIVEIKSKSPQELGDAAINISTTEIPESYEQHNSESLNQQTSNAHLPKNISPTLYSIEHLGGSTELPISHTLSSNLPGSPLTQTNTPRISQKYNTTTQSSIFHISFQNHTSPRTSMNPSILPPALGKGVSVIRDSILESIDFNSNMQRNITNPTSISTNKENLIQQSNSRFIKGVVMPVDKNGEDLLENEARVSTNNTYISPSRSVGQGGIPLIERLLSPNIQDLSRKDVNFQGIDIPNNSGIGYTDYITDPPIADAEFKPTEVDGIDWYYNNYYRELDPYNPKSSPSVGGNKPTN</sequence>
<feature type="non-terminal residue" evidence="2">
    <location>
        <position position="840"/>
    </location>
</feature>
<gene>
    <name evidence="2" type="ORF">MNOR_LOCUS28044</name>
</gene>
<evidence type="ECO:0000313" key="3">
    <source>
        <dbReference type="Proteomes" id="UP001497623"/>
    </source>
</evidence>
<dbReference type="AlphaFoldDB" id="A0AAV2RQ51"/>
<feature type="region of interest" description="Disordered" evidence="1">
    <location>
        <begin position="88"/>
        <end position="111"/>
    </location>
</feature>
<proteinExistence type="predicted"/>
<feature type="compositionally biased region" description="Polar residues" evidence="1">
    <location>
        <begin position="209"/>
        <end position="228"/>
    </location>
</feature>
<organism evidence="2 3">
    <name type="scientific">Meganyctiphanes norvegica</name>
    <name type="common">Northern krill</name>
    <name type="synonym">Thysanopoda norvegica</name>
    <dbReference type="NCBI Taxonomy" id="48144"/>
    <lineage>
        <taxon>Eukaryota</taxon>
        <taxon>Metazoa</taxon>
        <taxon>Ecdysozoa</taxon>
        <taxon>Arthropoda</taxon>
        <taxon>Crustacea</taxon>
        <taxon>Multicrustacea</taxon>
        <taxon>Malacostraca</taxon>
        <taxon>Eumalacostraca</taxon>
        <taxon>Eucarida</taxon>
        <taxon>Euphausiacea</taxon>
        <taxon>Euphausiidae</taxon>
        <taxon>Meganyctiphanes</taxon>
    </lineage>
</organism>